<dbReference type="OrthoDB" id="190583at2"/>
<evidence type="ECO:0008006" key="3">
    <source>
        <dbReference type="Google" id="ProtNLM"/>
    </source>
</evidence>
<reference evidence="1 2" key="1">
    <citation type="submission" date="2019-12" db="EMBL/GenBank/DDBJ databases">
        <title>Genomic-based taxomic classification of the family Erythrobacteraceae.</title>
        <authorList>
            <person name="Xu L."/>
        </authorList>
    </citation>
    <scope>NUCLEOTIDE SEQUENCE [LARGE SCALE GENOMIC DNA]</scope>
    <source>
        <strain evidence="1 2">MCCC 1A09962</strain>
    </source>
</reference>
<protein>
    <recommendedName>
        <fullName evidence="3">DOMON-like domain-containing protein</fullName>
    </recommendedName>
</protein>
<dbReference type="AlphaFoldDB" id="A0A844ZE39"/>
<name>A0A844ZE39_9SPHN</name>
<proteinExistence type="predicted"/>
<dbReference type="Proteomes" id="UP000433104">
    <property type="component" value="Unassembled WGS sequence"/>
</dbReference>
<organism evidence="1 2">
    <name type="scientific">Parapontixanthobacter aurantiacus</name>
    <dbReference type="NCBI Taxonomy" id="1463599"/>
    <lineage>
        <taxon>Bacteria</taxon>
        <taxon>Pseudomonadati</taxon>
        <taxon>Pseudomonadota</taxon>
        <taxon>Alphaproteobacteria</taxon>
        <taxon>Sphingomonadales</taxon>
        <taxon>Erythrobacteraceae</taxon>
        <taxon>Parapontixanthobacter</taxon>
    </lineage>
</organism>
<accession>A0A844ZE39</accession>
<comment type="caution">
    <text evidence="1">The sequence shown here is derived from an EMBL/GenBank/DDBJ whole genome shotgun (WGS) entry which is preliminary data.</text>
</comment>
<keyword evidence="2" id="KW-1185">Reference proteome</keyword>
<gene>
    <name evidence="1" type="ORF">GRI38_04470</name>
</gene>
<evidence type="ECO:0000313" key="2">
    <source>
        <dbReference type="Proteomes" id="UP000433104"/>
    </source>
</evidence>
<sequence length="159" mass="17904">MSGIEAELHPTPTGCRAAFVIAGAFDNLVIPGRETPTRRDELWRTTCCEIFWQPKADTSYREINLSPSTCWAAYDFADYRAKRQDAALDRIVVWSERAEDSLTLKAEIEGIFKLPASIGLSTVIEESDGRMQYWALAFPEGPPDFHRASSRRLHVAGRL</sequence>
<evidence type="ECO:0000313" key="1">
    <source>
        <dbReference type="EMBL" id="MXO85277.1"/>
    </source>
</evidence>
<dbReference type="EMBL" id="WTYW01000001">
    <property type="protein sequence ID" value="MXO85277.1"/>
    <property type="molecule type" value="Genomic_DNA"/>
</dbReference>
<dbReference type="RefSeq" id="WP_160681689.1">
    <property type="nucleotide sequence ID" value="NZ_WTYW01000001.1"/>
</dbReference>